<keyword evidence="3" id="KW-1185">Reference proteome</keyword>
<gene>
    <name evidence="2" type="ORF">EI71_00255</name>
</gene>
<sequence length="78" mass="9220">MNFTNFSEIIKQKRIAKGLLQKEMALKVPIQKARYNRIENGLLEPTFIELQAICRILEIDLTEVLELKKPIREDIFFD</sequence>
<dbReference type="OrthoDB" id="2902336at2"/>
<dbReference type="CDD" id="cd00093">
    <property type="entry name" value="HTH_XRE"/>
    <property type="match status" value="1"/>
</dbReference>
<proteinExistence type="predicted"/>
<dbReference type="InParanoid" id="A0A397S7K9"/>
<accession>A0A397S7K9</accession>
<evidence type="ECO:0000313" key="2">
    <source>
        <dbReference type="EMBL" id="RIA78304.1"/>
    </source>
</evidence>
<dbReference type="GO" id="GO:0003677">
    <property type="term" value="F:DNA binding"/>
    <property type="evidence" value="ECO:0007669"/>
    <property type="project" value="InterPro"/>
</dbReference>
<dbReference type="Pfam" id="PF01381">
    <property type="entry name" value="HTH_3"/>
    <property type="match status" value="1"/>
</dbReference>
<dbReference type="RefSeq" id="WP_119015430.1">
    <property type="nucleotide sequence ID" value="NZ_QXEV01000002.1"/>
</dbReference>
<name>A0A397S7K9_9MOLU</name>
<dbReference type="SUPFAM" id="SSF47413">
    <property type="entry name" value="lambda repressor-like DNA-binding domains"/>
    <property type="match status" value="1"/>
</dbReference>
<evidence type="ECO:0000259" key="1">
    <source>
        <dbReference type="PROSITE" id="PS50943"/>
    </source>
</evidence>
<comment type="caution">
    <text evidence="2">The sequence shown here is derived from an EMBL/GenBank/DDBJ whole genome shotgun (WGS) entry which is preliminary data.</text>
</comment>
<dbReference type="EMBL" id="QXEV01000002">
    <property type="protein sequence ID" value="RIA78304.1"/>
    <property type="molecule type" value="Genomic_DNA"/>
</dbReference>
<dbReference type="Proteomes" id="UP000266506">
    <property type="component" value="Unassembled WGS sequence"/>
</dbReference>
<feature type="domain" description="HTH cro/C1-type" evidence="1">
    <location>
        <begin position="10"/>
        <end position="64"/>
    </location>
</feature>
<dbReference type="AlphaFoldDB" id="A0A397S7K9"/>
<organism evidence="2 3">
    <name type="scientific">Anaeroplasma bactoclasticum</name>
    <dbReference type="NCBI Taxonomy" id="2088"/>
    <lineage>
        <taxon>Bacteria</taxon>
        <taxon>Bacillati</taxon>
        <taxon>Mycoplasmatota</taxon>
        <taxon>Mollicutes</taxon>
        <taxon>Anaeroplasmatales</taxon>
        <taxon>Anaeroplasmataceae</taxon>
        <taxon>Anaeroplasma</taxon>
    </lineage>
</organism>
<dbReference type="InterPro" id="IPR001387">
    <property type="entry name" value="Cro/C1-type_HTH"/>
</dbReference>
<evidence type="ECO:0000313" key="3">
    <source>
        <dbReference type="Proteomes" id="UP000266506"/>
    </source>
</evidence>
<dbReference type="Gene3D" id="1.10.260.40">
    <property type="entry name" value="lambda repressor-like DNA-binding domains"/>
    <property type="match status" value="1"/>
</dbReference>
<protein>
    <submittedName>
        <fullName evidence="2">Helix-turn-helix protein</fullName>
    </submittedName>
</protein>
<dbReference type="PROSITE" id="PS50943">
    <property type="entry name" value="HTH_CROC1"/>
    <property type="match status" value="1"/>
</dbReference>
<dbReference type="InterPro" id="IPR010982">
    <property type="entry name" value="Lambda_DNA-bd_dom_sf"/>
</dbReference>
<dbReference type="SMART" id="SM00530">
    <property type="entry name" value="HTH_XRE"/>
    <property type="match status" value="1"/>
</dbReference>
<reference evidence="2 3" key="1">
    <citation type="submission" date="2018-08" db="EMBL/GenBank/DDBJ databases">
        <title>Genomic Encyclopedia of Archaeal and Bacterial Type Strains, Phase II (KMG-II): from individual species to whole genera.</title>
        <authorList>
            <person name="Goeker M."/>
        </authorList>
    </citation>
    <scope>NUCLEOTIDE SEQUENCE [LARGE SCALE GENOMIC DNA]</scope>
    <source>
        <strain evidence="2 3">ATCC 27112</strain>
    </source>
</reference>